<organism evidence="7 8">
    <name type="scientific">Streptosporangium canum</name>
    <dbReference type="NCBI Taxonomy" id="324952"/>
    <lineage>
        <taxon>Bacteria</taxon>
        <taxon>Bacillati</taxon>
        <taxon>Actinomycetota</taxon>
        <taxon>Actinomycetes</taxon>
        <taxon>Streptosporangiales</taxon>
        <taxon>Streptosporangiaceae</taxon>
        <taxon>Streptosporangium</taxon>
    </lineage>
</organism>
<keyword evidence="2" id="KW-0288">FMN</keyword>
<evidence type="ECO:0000256" key="5">
    <source>
        <dbReference type="SAM" id="MobiDB-lite"/>
    </source>
</evidence>
<gene>
    <name evidence="7" type="ORF">SAMN05216275_14829</name>
</gene>
<dbReference type="InterPro" id="IPR011251">
    <property type="entry name" value="Luciferase-like_dom"/>
</dbReference>
<dbReference type="InterPro" id="IPR050172">
    <property type="entry name" value="SsuD_RutA_monooxygenase"/>
</dbReference>
<dbReference type="Pfam" id="PF00296">
    <property type="entry name" value="Bac_luciferase"/>
    <property type="match status" value="1"/>
</dbReference>
<dbReference type="GO" id="GO:0008726">
    <property type="term" value="F:alkanesulfonate monooxygenase activity"/>
    <property type="evidence" value="ECO:0007669"/>
    <property type="project" value="TreeGrafter"/>
</dbReference>
<dbReference type="AlphaFoldDB" id="A0A1I4EBK0"/>
<reference evidence="8" key="1">
    <citation type="submission" date="2016-10" db="EMBL/GenBank/DDBJ databases">
        <authorList>
            <person name="Varghese N."/>
            <person name="Submissions S."/>
        </authorList>
    </citation>
    <scope>NUCLEOTIDE SEQUENCE [LARGE SCALE GENOMIC DNA]</scope>
    <source>
        <strain evidence="8">CGMCC 4.2126</strain>
    </source>
</reference>
<name>A0A1I4EBK0_9ACTN</name>
<keyword evidence="4 7" id="KW-0503">Monooxygenase</keyword>
<evidence type="ECO:0000313" key="8">
    <source>
        <dbReference type="Proteomes" id="UP000199111"/>
    </source>
</evidence>
<dbReference type="PANTHER" id="PTHR42847">
    <property type="entry name" value="ALKANESULFONATE MONOOXYGENASE"/>
    <property type="match status" value="1"/>
</dbReference>
<dbReference type="InterPro" id="IPR036661">
    <property type="entry name" value="Luciferase-like_sf"/>
</dbReference>
<evidence type="ECO:0000259" key="6">
    <source>
        <dbReference type="Pfam" id="PF00296"/>
    </source>
</evidence>
<evidence type="ECO:0000256" key="1">
    <source>
        <dbReference type="ARBA" id="ARBA00022630"/>
    </source>
</evidence>
<keyword evidence="3" id="KW-0560">Oxidoreductase</keyword>
<dbReference type="Gene3D" id="3.20.20.30">
    <property type="entry name" value="Luciferase-like domain"/>
    <property type="match status" value="1"/>
</dbReference>
<dbReference type="GeneID" id="96303304"/>
<evidence type="ECO:0000256" key="3">
    <source>
        <dbReference type="ARBA" id="ARBA00023002"/>
    </source>
</evidence>
<feature type="domain" description="Luciferase-like" evidence="6">
    <location>
        <begin position="5"/>
        <end position="302"/>
    </location>
</feature>
<dbReference type="RefSeq" id="WP_093891819.1">
    <property type="nucleotide sequence ID" value="NZ_FOQY01000048.1"/>
</dbReference>
<accession>A0A1I4EBK0</accession>
<proteinExistence type="predicted"/>
<keyword evidence="8" id="KW-1185">Reference proteome</keyword>
<dbReference type="Proteomes" id="UP000199111">
    <property type="component" value="Unassembled WGS sequence"/>
</dbReference>
<dbReference type="SUPFAM" id="SSF51679">
    <property type="entry name" value="Bacterial luciferase-like"/>
    <property type="match status" value="1"/>
</dbReference>
<dbReference type="EMBL" id="FOQY01000048">
    <property type="protein sequence ID" value="SFL02569.1"/>
    <property type="molecule type" value="Genomic_DNA"/>
</dbReference>
<dbReference type="PANTHER" id="PTHR42847:SF4">
    <property type="entry name" value="ALKANESULFONATE MONOOXYGENASE-RELATED"/>
    <property type="match status" value="1"/>
</dbReference>
<sequence length="335" mass="36482">MARFLITLPGRADGGRGARPAFPDSVTDLRQAFGPFDHLAQVGRAAEIAGFHGALAPFDPEGDESLVVAAGLLRQSRRLRTVAGFHPGIATPVYAAKVSASLQRFSGDRLDWRLAVDLDPAVARAQGDFLEGPDRYARAEEFLTVAKGVWSEEDYTYEGRFYQVLAGGFQSPLAGRAFPRVHLSGTSKEALELSARHADVHVFDPEDDIEAASPPGVAYGLRLPVLARDDDDEAWEAARRLWTRGGRTAESLPDPDPRTRLWRGFRPSGSPGALPGASLRNGLVGSFETVAAGIRDYIDRGVGVFFLEATPYIEETYRLGERLLPLLTKEGVRVR</sequence>
<feature type="region of interest" description="Disordered" evidence="5">
    <location>
        <begin position="247"/>
        <end position="269"/>
    </location>
</feature>
<evidence type="ECO:0000313" key="7">
    <source>
        <dbReference type="EMBL" id="SFL02569.1"/>
    </source>
</evidence>
<keyword evidence="1" id="KW-0285">Flavoprotein</keyword>
<protein>
    <submittedName>
        <fullName evidence="7">Alkanesulfonate monooxygenase</fullName>
    </submittedName>
</protein>
<evidence type="ECO:0000256" key="2">
    <source>
        <dbReference type="ARBA" id="ARBA00022643"/>
    </source>
</evidence>
<dbReference type="GO" id="GO:0046306">
    <property type="term" value="P:alkanesulfonate catabolic process"/>
    <property type="evidence" value="ECO:0007669"/>
    <property type="project" value="TreeGrafter"/>
</dbReference>
<evidence type="ECO:0000256" key="4">
    <source>
        <dbReference type="ARBA" id="ARBA00023033"/>
    </source>
</evidence>